<evidence type="ECO:0000313" key="16">
    <source>
        <dbReference type="Proteomes" id="UP000181992"/>
    </source>
</evidence>
<dbReference type="Gene3D" id="3.40.50.300">
    <property type="entry name" value="P-loop containing nucleotide triphosphate hydrolases"/>
    <property type="match status" value="1"/>
</dbReference>
<evidence type="ECO:0000256" key="7">
    <source>
        <dbReference type="ARBA" id="ARBA00022842"/>
    </source>
</evidence>
<feature type="binding site" evidence="11">
    <location>
        <position position="435"/>
    </location>
    <ligand>
        <name>L-glutamine</name>
        <dbReference type="ChEBI" id="CHEBI:58359"/>
    </ligand>
</feature>
<comment type="subunit">
    <text evidence="11">Homotetramer.</text>
</comment>
<evidence type="ECO:0000256" key="8">
    <source>
        <dbReference type="ARBA" id="ARBA00022962"/>
    </source>
</evidence>
<feature type="binding site" evidence="11">
    <location>
        <position position="17"/>
    </location>
    <ligand>
        <name>UTP</name>
        <dbReference type="ChEBI" id="CHEBI:46398"/>
    </ligand>
</feature>
<dbReference type="InterPro" id="IPR017456">
    <property type="entry name" value="CTP_synthase_N"/>
</dbReference>
<dbReference type="InterPro" id="IPR027417">
    <property type="entry name" value="P-loop_NTPase"/>
</dbReference>
<evidence type="ECO:0000256" key="6">
    <source>
        <dbReference type="ARBA" id="ARBA00022840"/>
    </source>
</evidence>
<dbReference type="EC" id="6.3.4.2" evidence="11"/>
<gene>
    <name evidence="11" type="primary">pyrG</name>
    <name evidence="15" type="ORF">AUJ77_00025</name>
</gene>
<evidence type="ECO:0000256" key="1">
    <source>
        <dbReference type="ARBA" id="ARBA00005171"/>
    </source>
</evidence>
<feature type="binding site" evidence="11">
    <location>
        <position position="17"/>
    </location>
    <ligand>
        <name>CTP</name>
        <dbReference type="ChEBI" id="CHEBI:37563"/>
        <note>allosteric inhibitor</note>
    </ligand>
</feature>
<comment type="catalytic activity">
    <reaction evidence="10 11">
        <text>UTP + L-glutamine + ATP + H2O = CTP + L-glutamate + ADP + phosphate + 2 H(+)</text>
        <dbReference type="Rhea" id="RHEA:26426"/>
        <dbReference type="ChEBI" id="CHEBI:15377"/>
        <dbReference type="ChEBI" id="CHEBI:15378"/>
        <dbReference type="ChEBI" id="CHEBI:29985"/>
        <dbReference type="ChEBI" id="CHEBI:30616"/>
        <dbReference type="ChEBI" id="CHEBI:37563"/>
        <dbReference type="ChEBI" id="CHEBI:43474"/>
        <dbReference type="ChEBI" id="CHEBI:46398"/>
        <dbReference type="ChEBI" id="CHEBI:58359"/>
        <dbReference type="ChEBI" id="CHEBI:456216"/>
        <dbReference type="EC" id="6.3.4.2"/>
    </reaction>
</comment>
<feature type="binding site" evidence="11">
    <location>
        <position position="75"/>
    </location>
    <ligand>
        <name>Mg(2+)</name>
        <dbReference type="ChEBI" id="CHEBI:18420"/>
    </ligand>
</feature>
<dbReference type="GO" id="GO:0004359">
    <property type="term" value="F:glutaminase activity"/>
    <property type="evidence" value="ECO:0007669"/>
    <property type="project" value="RHEA"/>
</dbReference>
<evidence type="ECO:0000313" key="15">
    <source>
        <dbReference type="EMBL" id="OIO31328.1"/>
    </source>
</evidence>
<comment type="miscellaneous">
    <text evidence="11">CTPSs have evolved a hybrid strategy for distinguishing between UTP and CTP. The overlapping regions of the product feedback inhibitory and substrate sites recognize a common feature in both compounds, the triphosphate moiety. To differentiate isosteric substrate and product pyrimidine rings, an additional pocket far from the expected kinase/ligase catalytic site, specifically recognizes the cytosine and ribose portions of the product inhibitor.</text>
</comment>
<feature type="binding site" evidence="11">
    <location>
        <position position="227"/>
    </location>
    <ligand>
        <name>CTP</name>
        <dbReference type="ChEBI" id="CHEBI:37563"/>
        <note>allosteric inhibitor</note>
    </ligand>
</feature>
<evidence type="ECO:0000256" key="2">
    <source>
        <dbReference type="ARBA" id="ARBA00007533"/>
    </source>
</evidence>
<feature type="binding site" evidence="11">
    <location>
        <position position="145"/>
    </location>
    <ligand>
        <name>Mg(2+)</name>
        <dbReference type="ChEBI" id="CHEBI:18420"/>
    </ligand>
</feature>
<dbReference type="Proteomes" id="UP000181992">
    <property type="component" value="Unassembled WGS sequence"/>
</dbReference>
<dbReference type="GO" id="GO:0019856">
    <property type="term" value="P:pyrimidine nucleobase biosynthetic process"/>
    <property type="evidence" value="ECO:0007669"/>
    <property type="project" value="TreeGrafter"/>
</dbReference>
<dbReference type="GO" id="GO:0097268">
    <property type="term" value="C:cytoophidium"/>
    <property type="evidence" value="ECO:0007669"/>
    <property type="project" value="UniProtKB-ARBA"/>
</dbReference>
<feature type="region of interest" description="Amidoligase domain" evidence="11">
    <location>
        <begin position="1"/>
        <end position="270"/>
    </location>
</feature>
<comment type="function">
    <text evidence="11">Catalyzes the ATP-dependent amination of UTP to CTP with either L-glutamine or ammonia as the source of nitrogen. Regulates intracellular CTP levels through interactions with the four ribonucleotide triphosphates.</text>
</comment>
<dbReference type="Pfam" id="PF00117">
    <property type="entry name" value="GATase"/>
    <property type="match status" value="1"/>
</dbReference>
<dbReference type="GO" id="GO:0042802">
    <property type="term" value="F:identical protein binding"/>
    <property type="evidence" value="ECO:0007669"/>
    <property type="project" value="TreeGrafter"/>
</dbReference>
<dbReference type="FunFam" id="3.40.50.300:FF:000009">
    <property type="entry name" value="CTP synthase"/>
    <property type="match status" value="1"/>
</dbReference>
<evidence type="ECO:0000259" key="14">
    <source>
        <dbReference type="Pfam" id="PF06418"/>
    </source>
</evidence>
<feature type="domain" description="Glutamine amidotransferase" evidence="13">
    <location>
        <begin position="312"/>
        <end position="561"/>
    </location>
</feature>
<keyword evidence="5 11" id="KW-0547">Nucleotide-binding</keyword>
<organism evidence="15 16">
    <name type="scientific">Candidatus Nomurabacteria bacterium CG1_02_43_90</name>
    <dbReference type="NCBI Taxonomy" id="1805281"/>
    <lineage>
        <taxon>Bacteria</taxon>
        <taxon>Candidatus Nomuraibacteriota</taxon>
    </lineage>
</organism>
<dbReference type="PANTHER" id="PTHR11550">
    <property type="entry name" value="CTP SYNTHASE"/>
    <property type="match status" value="1"/>
</dbReference>
<feature type="binding site" evidence="11">
    <location>
        <begin position="191"/>
        <end position="196"/>
    </location>
    <ligand>
        <name>UTP</name>
        <dbReference type="ChEBI" id="CHEBI:46398"/>
    </ligand>
</feature>
<dbReference type="InterPro" id="IPR017926">
    <property type="entry name" value="GATASE"/>
</dbReference>
<name>A0A1J4V5P6_9BACT</name>
<sequence>MKKKTRKYIFVVGGVISGVGKGVTTSSIGKILQSHGYRVTAMKIDPYVNVDAGTMNPTEHGEVFVLKDGDETDQDMGNYERFLETSLTRDSYMTTGRVYLSVIQKERALTYKGKCVQVVPHIPYEVIDRINHAVDKANAEIVIIEVGGTVGEYENILFLETARMLKIKNPDDVLFAIVSYLPTPSKVGEMKTKPTQHAVRALNSVGIQPDFIIARSDVALDEKRKEKIALFCNVIPESVISAPDVDSIYDVPVNFEKDKLGEKILRRLKLKSKGKNEGWKEWERFARKAHSVKDEVRIAVVGKYFDTGDFILSDSYLSVIEALKYSAIHQGKKAKLVWLSSSTFESLPATVSSNPSGANRRRQAGKNPPLAGLEEFDGILVPGGFGSRGIEGNLNVIRFAREHKIPYFGICYGMQLAVIEYARNVLGYKDATSREIDPKSKHLIVDIMEGQKENLEKGNLGGSMRLGAYEAVLEKGTIARTAYGVDKIVERHRHRFEVNPTYIEELEEKGLVFSGRSPSGTLMEIAELPTSVHPFFLGTQFHPEFEARPLHPHPVFSAFIKAVIARGKNTK</sequence>
<feature type="region of interest" description="Disordered" evidence="12">
    <location>
        <begin position="349"/>
        <end position="370"/>
    </location>
</feature>
<comment type="catalytic activity">
    <reaction evidence="11">
        <text>UTP + NH4(+) + ATP = CTP + ADP + phosphate + 2 H(+)</text>
        <dbReference type="Rhea" id="RHEA:16597"/>
        <dbReference type="ChEBI" id="CHEBI:15378"/>
        <dbReference type="ChEBI" id="CHEBI:28938"/>
        <dbReference type="ChEBI" id="CHEBI:30616"/>
        <dbReference type="ChEBI" id="CHEBI:37563"/>
        <dbReference type="ChEBI" id="CHEBI:43474"/>
        <dbReference type="ChEBI" id="CHEBI:46398"/>
        <dbReference type="ChEBI" id="CHEBI:456216"/>
    </reaction>
</comment>
<evidence type="ECO:0000256" key="5">
    <source>
        <dbReference type="ARBA" id="ARBA00022741"/>
    </source>
</evidence>
<evidence type="ECO:0000256" key="10">
    <source>
        <dbReference type="ARBA" id="ARBA00047781"/>
    </source>
</evidence>
<evidence type="ECO:0000259" key="13">
    <source>
        <dbReference type="Pfam" id="PF00117"/>
    </source>
</evidence>
<dbReference type="GO" id="GO:0046872">
    <property type="term" value="F:metal ion binding"/>
    <property type="evidence" value="ECO:0007669"/>
    <property type="project" value="UniProtKB-KW"/>
</dbReference>
<comment type="activity regulation">
    <text evidence="11">Allosterically activated by GTP, when glutamine is the substrate; GTP has no effect on the reaction when ammonia is the substrate. The allosteric effector GTP functions by stabilizing the protein conformation that binds the tetrahedral intermediate(s) formed during glutamine hydrolysis. Inhibited by the product CTP, via allosteric rather than competitive inhibition.</text>
</comment>
<feature type="binding site" evidence="11">
    <location>
        <position position="495"/>
    </location>
    <ligand>
        <name>L-glutamine</name>
        <dbReference type="ChEBI" id="CHEBI:58359"/>
    </ligand>
</feature>
<dbReference type="FunFam" id="3.40.50.880:FF:000002">
    <property type="entry name" value="CTP synthase"/>
    <property type="match status" value="1"/>
</dbReference>
<dbReference type="PROSITE" id="PS51273">
    <property type="entry name" value="GATASE_TYPE_1"/>
    <property type="match status" value="1"/>
</dbReference>
<feature type="binding site" evidence="11">
    <location>
        <begin position="412"/>
        <end position="415"/>
    </location>
    <ligand>
        <name>L-glutamine</name>
        <dbReference type="ChEBI" id="CHEBI:58359"/>
    </ligand>
</feature>
<feature type="binding site" evidence="11">
    <location>
        <position position="245"/>
    </location>
    <ligand>
        <name>ATP</name>
        <dbReference type="ChEBI" id="CHEBI:30616"/>
    </ligand>
</feature>
<dbReference type="InterPro" id="IPR033828">
    <property type="entry name" value="GATase1_CTP_Synthase"/>
</dbReference>
<feature type="binding site" evidence="11">
    <location>
        <position position="227"/>
    </location>
    <ligand>
        <name>UTP</name>
        <dbReference type="ChEBI" id="CHEBI:46398"/>
    </ligand>
</feature>
<feature type="binding site" evidence="11">
    <location>
        <position position="384"/>
    </location>
    <ligand>
        <name>L-glutamine</name>
        <dbReference type="ChEBI" id="CHEBI:58359"/>
    </ligand>
</feature>
<comment type="caution">
    <text evidence="15">The sequence shown here is derived from an EMBL/GenBank/DDBJ whole genome shotgun (WGS) entry which is preliminary data.</text>
</comment>
<dbReference type="GO" id="GO:0003883">
    <property type="term" value="F:CTP synthase activity"/>
    <property type="evidence" value="ECO:0007669"/>
    <property type="project" value="UniProtKB-UniRule"/>
</dbReference>
<dbReference type="SUPFAM" id="SSF52317">
    <property type="entry name" value="Class I glutamine amidotransferase-like"/>
    <property type="match status" value="1"/>
</dbReference>
<dbReference type="STRING" id="1805281.AUJ77_00025"/>
<proteinExistence type="inferred from homology"/>
<keyword evidence="6 11" id="KW-0067">ATP-binding</keyword>
<dbReference type="EMBL" id="MNVN01000001">
    <property type="protein sequence ID" value="OIO31328.1"/>
    <property type="molecule type" value="Genomic_DNA"/>
</dbReference>
<keyword evidence="8 11" id="KW-0315">Glutamine amidotransferase</keyword>
<dbReference type="Pfam" id="PF06418">
    <property type="entry name" value="CTP_synth_N"/>
    <property type="match status" value="1"/>
</dbReference>
<dbReference type="HAMAP" id="MF_01227">
    <property type="entry name" value="PyrG"/>
    <property type="match status" value="1"/>
</dbReference>
<feature type="binding site" evidence="11">
    <location>
        <begin position="191"/>
        <end position="196"/>
    </location>
    <ligand>
        <name>CTP</name>
        <dbReference type="ChEBI" id="CHEBI:37563"/>
        <note>allosteric inhibitor</note>
    </ligand>
</feature>
<keyword evidence="7 11" id="KW-0460">Magnesium</keyword>
<comment type="similarity">
    <text evidence="2 11">Belongs to the CTP synthase family.</text>
</comment>
<evidence type="ECO:0000256" key="9">
    <source>
        <dbReference type="ARBA" id="ARBA00022975"/>
    </source>
</evidence>
<dbReference type="InterPro" id="IPR004468">
    <property type="entry name" value="CTP_synthase"/>
</dbReference>
<feature type="active site" evidence="11">
    <location>
        <position position="542"/>
    </location>
</feature>
<feature type="binding site" evidence="11">
    <location>
        <begin position="18"/>
        <end position="23"/>
    </location>
    <ligand>
        <name>ATP</name>
        <dbReference type="ChEBI" id="CHEBI:30616"/>
    </ligand>
</feature>
<dbReference type="NCBIfam" id="NF003792">
    <property type="entry name" value="PRK05380.1"/>
    <property type="match status" value="1"/>
</dbReference>
<protein>
    <recommendedName>
        <fullName evidence="11">CTP synthase</fullName>
        <ecNumber evidence="11">6.3.4.2</ecNumber>
    </recommendedName>
    <alternativeName>
        <fullName evidence="11">Cytidine 5'-triphosphate synthase</fullName>
    </alternativeName>
    <alternativeName>
        <fullName evidence="11">Cytidine triphosphate synthetase</fullName>
        <shortName evidence="11">CTP synthetase</shortName>
        <shortName evidence="11">CTPS</shortName>
    </alternativeName>
    <alternativeName>
        <fullName evidence="11">UTP--ammonia ligase</fullName>
    </alternativeName>
</protein>
<dbReference type="CDD" id="cd01746">
    <property type="entry name" value="GATase1_CTP_Synthase"/>
    <property type="match status" value="1"/>
</dbReference>
<dbReference type="UniPathway" id="UPA00159">
    <property type="reaction ID" value="UER00277"/>
</dbReference>
<dbReference type="AlphaFoldDB" id="A0A1J4V5P6"/>
<keyword evidence="9 11" id="KW-0665">Pyrimidine biosynthesis</keyword>
<comment type="catalytic activity">
    <reaction evidence="11">
        <text>L-glutamine + H2O = L-glutamate + NH4(+)</text>
        <dbReference type="Rhea" id="RHEA:15889"/>
        <dbReference type="ChEBI" id="CHEBI:15377"/>
        <dbReference type="ChEBI" id="CHEBI:28938"/>
        <dbReference type="ChEBI" id="CHEBI:29985"/>
        <dbReference type="ChEBI" id="CHEBI:58359"/>
    </reaction>
</comment>
<evidence type="ECO:0000256" key="11">
    <source>
        <dbReference type="HAMAP-Rule" id="MF_01227"/>
    </source>
</evidence>
<dbReference type="GO" id="GO:0005524">
    <property type="term" value="F:ATP binding"/>
    <property type="evidence" value="ECO:0007669"/>
    <property type="project" value="UniProtKB-KW"/>
</dbReference>
<dbReference type="PANTHER" id="PTHR11550:SF0">
    <property type="entry name" value="CTP SYNTHASE-RELATED"/>
    <property type="match status" value="1"/>
</dbReference>
<evidence type="ECO:0000256" key="3">
    <source>
        <dbReference type="ARBA" id="ARBA00022598"/>
    </source>
</evidence>
<reference evidence="15 16" key="1">
    <citation type="journal article" date="2016" name="Environ. Microbiol.">
        <title>Genomic resolution of a cold subsurface aquifer community provides metabolic insights for novel microbes adapted to high CO concentrations.</title>
        <authorList>
            <person name="Probst A.J."/>
            <person name="Castelle C.J."/>
            <person name="Singh A."/>
            <person name="Brown C.T."/>
            <person name="Anantharaman K."/>
            <person name="Sharon I."/>
            <person name="Hug L.A."/>
            <person name="Burstein D."/>
            <person name="Emerson J.B."/>
            <person name="Thomas B.C."/>
            <person name="Banfield J.F."/>
        </authorList>
    </citation>
    <scope>NUCLEOTIDE SEQUENCE [LARGE SCALE GENOMIC DNA]</scope>
    <source>
        <strain evidence="15">CG1_02_43_90</strain>
    </source>
</reference>
<accession>A0A1J4V5P6</accession>
<evidence type="ECO:0000256" key="12">
    <source>
        <dbReference type="SAM" id="MobiDB-lite"/>
    </source>
</evidence>
<dbReference type="GO" id="GO:0044210">
    <property type="term" value="P:'de novo' CTP biosynthetic process"/>
    <property type="evidence" value="ECO:0007669"/>
    <property type="project" value="UniProtKB-UniRule"/>
</dbReference>
<feature type="active site" evidence="11">
    <location>
        <position position="544"/>
    </location>
</feature>
<comment type="pathway">
    <text evidence="1 11">Pyrimidine metabolism; CTP biosynthesis via de novo pathway; CTP from UDP: step 2/2.</text>
</comment>
<dbReference type="SUPFAM" id="SSF52540">
    <property type="entry name" value="P-loop containing nucleoside triphosphate hydrolases"/>
    <property type="match status" value="1"/>
</dbReference>
<keyword evidence="3 11" id="KW-0436">Ligase</keyword>
<dbReference type="InterPro" id="IPR029062">
    <property type="entry name" value="Class_I_gatase-like"/>
</dbReference>
<comment type="caution">
    <text evidence="11">Lacks conserved residue(s) required for the propagation of feature annotation.</text>
</comment>
<feature type="domain" description="CTP synthase N-terminal" evidence="14">
    <location>
        <begin position="7"/>
        <end position="270"/>
    </location>
</feature>
<evidence type="ECO:0000256" key="4">
    <source>
        <dbReference type="ARBA" id="ARBA00022723"/>
    </source>
</evidence>
<keyword evidence="4 11" id="KW-0479">Metal-binding</keyword>
<feature type="active site" description="Nucleophile; for glutamine hydrolysis" evidence="11">
    <location>
        <position position="411"/>
    </location>
</feature>
<feature type="binding site" evidence="11">
    <location>
        <position position="75"/>
    </location>
    <ligand>
        <name>ATP</name>
        <dbReference type="ChEBI" id="CHEBI:30616"/>
    </ligand>
</feature>
<dbReference type="NCBIfam" id="TIGR00337">
    <property type="entry name" value="PyrG"/>
    <property type="match status" value="1"/>
</dbReference>
<dbReference type="Gene3D" id="3.40.50.880">
    <property type="match status" value="1"/>
</dbReference>